<feature type="domain" description="DDE Tnp4" evidence="13">
    <location>
        <begin position="152"/>
        <end position="305"/>
    </location>
</feature>
<evidence type="ECO:0000256" key="4">
    <source>
        <dbReference type="ARBA" id="ARBA00006958"/>
    </source>
</evidence>
<evidence type="ECO:0000256" key="6">
    <source>
        <dbReference type="ARBA" id="ARBA00022490"/>
    </source>
</evidence>
<name>A0ABD0S5W9_LOXSC</name>
<keyword evidence="8" id="KW-0479">Metal-binding</keyword>
<evidence type="ECO:0000256" key="10">
    <source>
        <dbReference type="ARBA" id="ARBA00023242"/>
    </source>
</evidence>
<dbReference type="GO" id="GO:0005737">
    <property type="term" value="C:cytoplasm"/>
    <property type="evidence" value="ECO:0007669"/>
    <property type="project" value="UniProtKB-SubCell"/>
</dbReference>
<dbReference type="AlphaFoldDB" id="A0ABD0S5W9"/>
<evidence type="ECO:0000313" key="15">
    <source>
        <dbReference type="Proteomes" id="UP001549921"/>
    </source>
</evidence>
<keyword evidence="6" id="KW-0963">Cytoplasm</keyword>
<dbReference type="PRINTS" id="PR02086">
    <property type="entry name" value="PUTNUCHARBI1"/>
</dbReference>
<comment type="cofactor">
    <cofactor evidence="1">
        <name>a divalent metal cation</name>
        <dbReference type="ChEBI" id="CHEBI:60240"/>
    </cofactor>
</comment>
<evidence type="ECO:0000256" key="11">
    <source>
        <dbReference type="ARBA" id="ARBA00030126"/>
    </source>
</evidence>
<evidence type="ECO:0000256" key="7">
    <source>
        <dbReference type="ARBA" id="ARBA00022722"/>
    </source>
</evidence>
<dbReference type="Proteomes" id="UP001549921">
    <property type="component" value="Unassembled WGS sequence"/>
</dbReference>
<gene>
    <name evidence="14" type="ORF">ABMA28_011640</name>
</gene>
<comment type="subcellular location">
    <subcellularLocation>
        <location evidence="3">Cytoplasm</location>
    </subcellularLocation>
    <subcellularLocation>
        <location evidence="2">Nucleus</location>
    </subcellularLocation>
</comment>
<dbReference type="InterPro" id="IPR026103">
    <property type="entry name" value="HARBI1_animal"/>
</dbReference>
<proteinExistence type="inferred from homology"/>
<evidence type="ECO:0000256" key="12">
    <source>
        <dbReference type="ARBA" id="ARBA00045850"/>
    </source>
</evidence>
<evidence type="ECO:0000256" key="5">
    <source>
        <dbReference type="ARBA" id="ARBA00015519"/>
    </source>
</evidence>
<comment type="function">
    <text evidence="12">Transposase-derived protein that may have nuclease activity. Does not have transposase activity.</text>
</comment>
<evidence type="ECO:0000256" key="2">
    <source>
        <dbReference type="ARBA" id="ARBA00004123"/>
    </source>
</evidence>
<dbReference type="Pfam" id="PF13359">
    <property type="entry name" value="DDE_Tnp_4"/>
    <property type="match status" value="1"/>
</dbReference>
<evidence type="ECO:0000256" key="3">
    <source>
        <dbReference type="ARBA" id="ARBA00004496"/>
    </source>
</evidence>
<dbReference type="PANTHER" id="PTHR22930">
    <property type="match status" value="1"/>
</dbReference>
<organism evidence="14 15">
    <name type="scientific">Loxostege sticticalis</name>
    <name type="common">Beet webworm moth</name>
    <dbReference type="NCBI Taxonomy" id="481309"/>
    <lineage>
        <taxon>Eukaryota</taxon>
        <taxon>Metazoa</taxon>
        <taxon>Ecdysozoa</taxon>
        <taxon>Arthropoda</taxon>
        <taxon>Hexapoda</taxon>
        <taxon>Insecta</taxon>
        <taxon>Pterygota</taxon>
        <taxon>Neoptera</taxon>
        <taxon>Endopterygota</taxon>
        <taxon>Lepidoptera</taxon>
        <taxon>Glossata</taxon>
        <taxon>Ditrysia</taxon>
        <taxon>Pyraloidea</taxon>
        <taxon>Crambidae</taxon>
        <taxon>Pyraustinae</taxon>
        <taxon>Loxostege</taxon>
    </lineage>
</organism>
<sequence length="363" mass="41625">MAAFLFVEELLIEERRRRRKRLRQNFILRSVPDSEFIGNYRLTRALFEDLCEELIPLMPAVTRRNGIEPKLKILTALNFYARGSYQGAVGLSSDVPMAQQTVSRCLRDVTNALNSPSIMRKYIKFPQNEAERNVIKRQFYEKYRLPGVVGCIDCTHVAIVRPTENEERFFNRKHYHSLNVQAICDVHRNILNVDASYGGATHDSFIWSHHEIKAHLESLQNEETLYLLGDSGYPLREYMMTPIDSAVEDSPEGRYNTIQKRARSTIERTFGVLKGRWRCLLAARELHYAPFAAGKIVIACCVLHNLCNRAGLEAPSLTEEDLELERSRQGVVATTTHQALQQGQRARERLVQLLERSSLSSST</sequence>
<dbReference type="GO" id="GO:0005634">
    <property type="term" value="C:nucleus"/>
    <property type="evidence" value="ECO:0007669"/>
    <property type="project" value="UniProtKB-SubCell"/>
</dbReference>
<comment type="similarity">
    <text evidence="4">Belongs to the HARBI1 family.</text>
</comment>
<keyword evidence="10" id="KW-0539">Nucleus</keyword>
<evidence type="ECO:0000256" key="8">
    <source>
        <dbReference type="ARBA" id="ARBA00022723"/>
    </source>
</evidence>
<evidence type="ECO:0000256" key="9">
    <source>
        <dbReference type="ARBA" id="ARBA00022801"/>
    </source>
</evidence>
<dbReference type="GO" id="GO:0016787">
    <property type="term" value="F:hydrolase activity"/>
    <property type="evidence" value="ECO:0007669"/>
    <property type="project" value="UniProtKB-KW"/>
</dbReference>
<reference evidence="14 15" key="1">
    <citation type="submission" date="2024-06" db="EMBL/GenBank/DDBJ databases">
        <title>A chromosome-level genome assembly of beet webworm, Loxostege sticticalis.</title>
        <authorList>
            <person name="Zhang Y."/>
        </authorList>
    </citation>
    <scope>NUCLEOTIDE SEQUENCE [LARGE SCALE GENOMIC DNA]</scope>
    <source>
        <strain evidence="14">AQ028</strain>
        <tissue evidence="14">Male pupae</tissue>
    </source>
</reference>
<keyword evidence="9" id="KW-0378">Hydrolase</keyword>
<evidence type="ECO:0000313" key="14">
    <source>
        <dbReference type="EMBL" id="KAL0809471.1"/>
    </source>
</evidence>
<accession>A0ABD0S5W9</accession>
<protein>
    <recommendedName>
        <fullName evidence="5">Putative nuclease HARBI1</fullName>
    </recommendedName>
    <alternativeName>
        <fullName evidence="11">Harbinger transposase-derived nuclease</fullName>
    </alternativeName>
</protein>
<dbReference type="InterPro" id="IPR027806">
    <property type="entry name" value="HARBI1_dom"/>
</dbReference>
<dbReference type="PANTHER" id="PTHR22930:SF267">
    <property type="entry name" value="NUCLEASE HARBI1-RELATED"/>
    <property type="match status" value="1"/>
</dbReference>
<dbReference type="EMBL" id="JBEDNZ010000029">
    <property type="protein sequence ID" value="KAL0809471.1"/>
    <property type="molecule type" value="Genomic_DNA"/>
</dbReference>
<comment type="caution">
    <text evidence="14">The sequence shown here is derived from an EMBL/GenBank/DDBJ whole genome shotgun (WGS) entry which is preliminary data.</text>
</comment>
<dbReference type="InterPro" id="IPR045249">
    <property type="entry name" value="HARBI1-like"/>
</dbReference>
<dbReference type="GO" id="GO:0004518">
    <property type="term" value="F:nuclease activity"/>
    <property type="evidence" value="ECO:0007669"/>
    <property type="project" value="UniProtKB-KW"/>
</dbReference>
<evidence type="ECO:0000259" key="13">
    <source>
        <dbReference type="Pfam" id="PF13359"/>
    </source>
</evidence>
<keyword evidence="7" id="KW-0540">Nuclease</keyword>
<evidence type="ECO:0000256" key="1">
    <source>
        <dbReference type="ARBA" id="ARBA00001968"/>
    </source>
</evidence>
<dbReference type="GO" id="GO:0046872">
    <property type="term" value="F:metal ion binding"/>
    <property type="evidence" value="ECO:0007669"/>
    <property type="project" value="UniProtKB-KW"/>
</dbReference>